<dbReference type="PROSITE" id="PS51257">
    <property type="entry name" value="PROKAR_LIPOPROTEIN"/>
    <property type="match status" value="1"/>
</dbReference>
<dbReference type="AlphaFoldDB" id="A0A1S1YU51"/>
<evidence type="ECO:0000313" key="2">
    <source>
        <dbReference type="Proteomes" id="UP000179797"/>
    </source>
</evidence>
<accession>A0A1S1YU51</accession>
<gene>
    <name evidence="1" type="ORF">NH26_23465</name>
</gene>
<keyword evidence="2" id="KW-1185">Reference proteome</keyword>
<evidence type="ECO:0000313" key="1">
    <source>
        <dbReference type="EMBL" id="OHX64536.1"/>
    </source>
</evidence>
<protein>
    <submittedName>
        <fullName evidence="1">DUF4861 domain-containing protein</fullName>
    </submittedName>
</protein>
<dbReference type="RefSeq" id="WP_044217047.1">
    <property type="nucleotide sequence ID" value="NZ_JRYR02000002.1"/>
</dbReference>
<sequence length="397" mass="45832">MRNFFKILILVLPFGLIGCENNKSTSITITNPLNSDRLHETIELNPNDFQALIDQYGYDKLAIFDQKENKLLVNQWMDTNGDGKNDVWLFQTNIQSMETLRFNIRPLNDGEQQPTSTLMTYSRFVPERTDDYAWENDRVAFRTYGPDAQRRVEQKLPQGTLTSGIDAWLKKVDYPIINKWYSKYVAKTGSYHKDTGEGYDPYHVGISRGIGGIGFWNSDTLFCSKNFSSYKKIAEGPIRTMFELNYEKWFIDGDSVAEKKIISLDLGSNLCHFQSHFTSDQPLPPTVIGITLHNKKGESNLNIKQGYFSYWEKIDQHMLGTGIVINPHVISDARRHEVDKKDLSHLYVITQPNQKIVDYYAGFGWEGSQQFQSKEEWNSYLNDFAIKTKHPLQVTVE</sequence>
<dbReference type="Proteomes" id="UP000179797">
    <property type="component" value="Unassembled WGS sequence"/>
</dbReference>
<reference evidence="1 2" key="1">
    <citation type="journal article" date="2012" name="Int. J. Syst. Evol. Microbiol.">
        <title>Flammeovirga pacifica sp. nov., isolated from deep-sea sediment.</title>
        <authorList>
            <person name="Xu H."/>
            <person name="Fu Y."/>
            <person name="Yang N."/>
            <person name="Ding Z."/>
            <person name="Lai Q."/>
            <person name="Zeng R."/>
        </authorList>
    </citation>
    <scope>NUCLEOTIDE SEQUENCE [LARGE SCALE GENOMIC DNA]</scope>
    <source>
        <strain evidence="2">DSM 24597 / LMG 26175 / WPAGA1</strain>
    </source>
</reference>
<organism evidence="1 2">
    <name type="scientific">Flammeovirga pacifica</name>
    <dbReference type="NCBI Taxonomy" id="915059"/>
    <lineage>
        <taxon>Bacteria</taxon>
        <taxon>Pseudomonadati</taxon>
        <taxon>Bacteroidota</taxon>
        <taxon>Cytophagia</taxon>
        <taxon>Cytophagales</taxon>
        <taxon>Flammeovirgaceae</taxon>
        <taxon>Flammeovirga</taxon>
    </lineage>
</organism>
<name>A0A1S1YU51_FLAPC</name>
<proteinExistence type="predicted"/>
<dbReference type="InterPro" id="IPR032342">
    <property type="entry name" value="DUF4861"/>
</dbReference>
<dbReference type="STRING" id="915059.NH26_23465"/>
<dbReference type="EMBL" id="JRYR02000002">
    <property type="protein sequence ID" value="OHX64536.1"/>
    <property type="molecule type" value="Genomic_DNA"/>
</dbReference>
<comment type="caution">
    <text evidence="1">The sequence shown here is derived from an EMBL/GenBank/DDBJ whole genome shotgun (WGS) entry which is preliminary data.</text>
</comment>
<dbReference type="OrthoDB" id="9800230at2"/>
<dbReference type="Pfam" id="PF16153">
    <property type="entry name" value="DUF4861"/>
    <property type="match status" value="1"/>
</dbReference>